<reference evidence="1 2" key="1">
    <citation type="journal article" date="2012" name="Environ. Microbiol.">
        <title>The genome of the ammonia-oxidizing Candidatus Nitrososphaera gargensis: insights into metabolic versatility and environmental adaptations.</title>
        <authorList>
            <person name="Spang A."/>
            <person name="Poehlein A."/>
            <person name="Offre P."/>
            <person name="Zumbragel S."/>
            <person name="Haider S."/>
            <person name="Rychlik N."/>
            <person name="Nowka B."/>
            <person name="Schmeisser C."/>
            <person name="Lebedeva E.V."/>
            <person name="Rattei T."/>
            <person name="Bohm C."/>
            <person name="Schmid M."/>
            <person name="Galushko A."/>
            <person name="Hatzenpichler R."/>
            <person name="Weinmaier T."/>
            <person name="Daniel R."/>
            <person name="Schleper C."/>
            <person name="Spieck E."/>
            <person name="Streit W."/>
            <person name="Wagner M."/>
        </authorList>
    </citation>
    <scope>NUCLEOTIDE SEQUENCE [LARGE SCALE GENOMIC DNA]</scope>
    <source>
        <strain evidence="2">Ga9.2</strain>
    </source>
</reference>
<evidence type="ECO:0000313" key="2">
    <source>
        <dbReference type="Proteomes" id="UP000008037"/>
    </source>
</evidence>
<dbReference type="Proteomes" id="UP000008037">
    <property type="component" value="Chromosome"/>
</dbReference>
<name>K0INV1_NITGG</name>
<dbReference type="RefSeq" id="WP_015020548.1">
    <property type="nucleotide sequence ID" value="NC_018719.1"/>
</dbReference>
<evidence type="ECO:0000313" key="1">
    <source>
        <dbReference type="EMBL" id="AFU60014.1"/>
    </source>
</evidence>
<dbReference type="HOGENOM" id="CLU_3057253_0_0_2"/>
<protein>
    <submittedName>
        <fullName evidence="1">Uncharacterized protein</fullName>
    </submittedName>
</protein>
<accession>K0INV1</accession>
<dbReference type="KEGG" id="nga:Ngar_c30980"/>
<organism evidence="1 2">
    <name type="scientific">Nitrososphaera gargensis (strain Ga9.2)</name>
    <dbReference type="NCBI Taxonomy" id="1237085"/>
    <lineage>
        <taxon>Archaea</taxon>
        <taxon>Nitrososphaerota</taxon>
        <taxon>Nitrososphaeria</taxon>
        <taxon>Nitrososphaerales</taxon>
        <taxon>Nitrososphaeraceae</taxon>
        <taxon>Nitrososphaera</taxon>
    </lineage>
</organism>
<sequence>MTAEPKPLVKCQLCFEDIDPALREHHLKEVHKISAAAIGDSKPLTHWFKPVTK</sequence>
<keyword evidence="2" id="KW-1185">Reference proteome</keyword>
<dbReference type="STRING" id="1237085.Ngar_c30980"/>
<dbReference type="GeneID" id="58787792"/>
<dbReference type="InParanoid" id="K0INV1"/>
<proteinExistence type="predicted"/>
<dbReference type="EMBL" id="CP002408">
    <property type="protein sequence ID" value="AFU60014.1"/>
    <property type="molecule type" value="Genomic_DNA"/>
</dbReference>
<dbReference type="AlphaFoldDB" id="K0INV1"/>
<gene>
    <name evidence="1" type="ordered locus">Ngar_c30980</name>
</gene>
<dbReference type="BioCyc" id="CNIT1237085:G1324-3098-MONOMER"/>